<evidence type="ECO:0000256" key="6">
    <source>
        <dbReference type="ARBA" id="ARBA00056337"/>
    </source>
</evidence>
<evidence type="ECO:0000256" key="7">
    <source>
        <dbReference type="HAMAP-Rule" id="MF_00114"/>
    </source>
</evidence>
<dbReference type="NCBIfam" id="TIGR00126">
    <property type="entry name" value="deoC"/>
    <property type="match status" value="1"/>
</dbReference>
<organism evidence="8 9">
    <name type="scientific">Kosmotoga pacifica</name>
    <dbReference type="NCBI Taxonomy" id="1330330"/>
    <lineage>
        <taxon>Bacteria</taxon>
        <taxon>Thermotogati</taxon>
        <taxon>Thermotogota</taxon>
        <taxon>Thermotogae</taxon>
        <taxon>Kosmotogales</taxon>
        <taxon>Kosmotogaceae</taxon>
        <taxon>Kosmotoga</taxon>
    </lineage>
</organism>
<sequence length="244" mass="26718">MIKMSLKEKIAGEIERFRNVYTFKEREIPENIELAKYIDHTLLKPEATPQMIEQLCKEAIENSFYSVCVNSSFLPLVNKILEGTEVKRAVVIGFPLGSVSTEVKVFETRWCLQQGVDEFDMVINVGLLKAGLFDEVYNDIKAVVDASQGKIVKVIIETALLTEEEKVAACVLAKEAGAQFVKTSTGFSKSGATVEDVSLMKFVVGEGMKVKASGGVRTKEIALAMIRAGADRIGTSSGIKIISE</sequence>
<dbReference type="OrthoDB" id="9778711at2"/>
<dbReference type="FunFam" id="3.20.20.70:FF:000044">
    <property type="entry name" value="Deoxyribose-phosphate aldolase"/>
    <property type="match status" value="1"/>
</dbReference>
<dbReference type="AlphaFoldDB" id="A0A0G2ZCS0"/>
<evidence type="ECO:0000256" key="3">
    <source>
        <dbReference type="ARBA" id="ARBA00023239"/>
    </source>
</evidence>
<reference evidence="8 9" key="1">
    <citation type="submission" date="2015-04" db="EMBL/GenBank/DDBJ databases">
        <title>Complete Genome Sequence of Kosmotoga pacifica SLHLJ1.</title>
        <authorList>
            <person name="Jiang L.J."/>
            <person name="Shao Z.Z."/>
            <person name="Jebbar M."/>
        </authorList>
    </citation>
    <scope>NUCLEOTIDE SEQUENCE [LARGE SCALE GENOMIC DNA]</scope>
    <source>
        <strain evidence="8 9">SLHLJ1</strain>
    </source>
</reference>
<dbReference type="InterPro" id="IPR002915">
    <property type="entry name" value="DeoC/FbaB/LacD_aldolase"/>
</dbReference>
<dbReference type="Proteomes" id="UP000035159">
    <property type="component" value="Chromosome"/>
</dbReference>
<evidence type="ECO:0000256" key="4">
    <source>
        <dbReference type="ARBA" id="ARBA00023270"/>
    </source>
</evidence>
<dbReference type="GO" id="GO:0009264">
    <property type="term" value="P:deoxyribonucleotide catabolic process"/>
    <property type="evidence" value="ECO:0007669"/>
    <property type="project" value="UniProtKB-UniRule"/>
</dbReference>
<feature type="active site" description="Schiff-base intermediate with acetaldehyde" evidence="7">
    <location>
        <position position="182"/>
    </location>
</feature>
<dbReference type="Pfam" id="PF01791">
    <property type="entry name" value="DeoC"/>
    <property type="match status" value="1"/>
</dbReference>
<accession>A0A0G2ZCS0</accession>
<dbReference type="PATRIC" id="fig|1330330.3.peg.86"/>
<evidence type="ECO:0000256" key="5">
    <source>
        <dbReference type="ARBA" id="ARBA00048791"/>
    </source>
</evidence>
<comment type="catalytic activity">
    <reaction evidence="5 7">
        <text>2-deoxy-D-ribose 5-phosphate = D-glyceraldehyde 3-phosphate + acetaldehyde</text>
        <dbReference type="Rhea" id="RHEA:12821"/>
        <dbReference type="ChEBI" id="CHEBI:15343"/>
        <dbReference type="ChEBI" id="CHEBI:59776"/>
        <dbReference type="ChEBI" id="CHEBI:62877"/>
        <dbReference type="EC" id="4.1.2.4"/>
    </reaction>
</comment>
<dbReference type="PIRSF" id="PIRSF001357">
    <property type="entry name" value="DeoC"/>
    <property type="match status" value="1"/>
</dbReference>
<dbReference type="HAMAP" id="MF_00114">
    <property type="entry name" value="DeoC_type1"/>
    <property type="match status" value="1"/>
</dbReference>
<dbReference type="InterPro" id="IPR028581">
    <property type="entry name" value="DeoC_typeI"/>
</dbReference>
<dbReference type="RefSeq" id="WP_047753678.1">
    <property type="nucleotide sequence ID" value="NZ_CAJUHA010000002.1"/>
</dbReference>
<feature type="active site" description="Proton donor/acceptor" evidence="7">
    <location>
        <position position="120"/>
    </location>
</feature>
<keyword evidence="4 7" id="KW-0704">Schiff base</keyword>
<dbReference type="UniPathway" id="UPA00002">
    <property type="reaction ID" value="UER00468"/>
</dbReference>
<evidence type="ECO:0000256" key="2">
    <source>
        <dbReference type="ARBA" id="ARBA00022490"/>
    </source>
</evidence>
<keyword evidence="3 7" id="KW-0456">Lyase</keyword>
<dbReference type="Gene3D" id="3.20.20.70">
    <property type="entry name" value="Aldolase class I"/>
    <property type="match status" value="1"/>
</dbReference>
<evidence type="ECO:0000313" key="8">
    <source>
        <dbReference type="EMBL" id="AKI96543.1"/>
    </source>
</evidence>
<proteinExistence type="inferred from homology"/>
<dbReference type="GO" id="GO:0005737">
    <property type="term" value="C:cytoplasm"/>
    <property type="evidence" value="ECO:0007669"/>
    <property type="project" value="UniProtKB-SubCell"/>
</dbReference>
<protein>
    <recommendedName>
        <fullName evidence="7">Deoxyribose-phosphate aldolase</fullName>
        <shortName evidence="7">DERA</shortName>
        <ecNumber evidence="7">4.1.2.4</ecNumber>
    </recommendedName>
    <alternativeName>
        <fullName evidence="7">2-deoxy-D-ribose 5-phosphate aldolase</fullName>
    </alternativeName>
    <alternativeName>
        <fullName evidence="7">Phosphodeoxyriboaldolase</fullName>
        <shortName evidence="7">Deoxyriboaldolase</shortName>
    </alternativeName>
</protein>
<dbReference type="SUPFAM" id="SSF51569">
    <property type="entry name" value="Aldolase"/>
    <property type="match status" value="1"/>
</dbReference>
<dbReference type="InterPro" id="IPR013785">
    <property type="entry name" value="Aldolase_TIM"/>
</dbReference>
<comment type="subcellular location">
    <subcellularLocation>
        <location evidence="7">Cytoplasm</location>
    </subcellularLocation>
</comment>
<gene>
    <name evidence="7" type="primary">deoC</name>
    <name evidence="8" type="ORF">IX53_00445</name>
</gene>
<keyword evidence="2 7" id="KW-0963">Cytoplasm</keyword>
<dbReference type="PANTHER" id="PTHR10889:SF1">
    <property type="entry name" value="DEOXYRIBOSE-PHOSPHATE ALDOLASE"/>
    <property type="match status" value="1"/>
</dbReference>
<feature type="active site" description="Proton donor/acceptor" evidence="7">
    <location>
        <position position="211"/>
    </location>
</feature>
<comment type="pathway">
    <text evidence="7">Carbohydrate degradation; 2-deoxy-D-ribose 1-phosphate degradation; D-glyceraldehyde 3-phosphate and acetaldehyde from 2-deoxy-alpha-D-ribose 1-phosphate: step 2/2.</text>
</comment>
<dbReference type="SMART" id="SM01133">
    <property type="entry name" value="DeoC"/>
    <property type="match status" value="1"/>
</dbReference>
<dbReference type="EC" id="4.1.2.4" evidence="7"/>
<dbReference type="InterPro" id="IPR011343">
    <property type="entry name" value="DeoC"/>
</dbReference>
<dbReference type="PANTHER" id="PTHR10889">
    <property type="entry name" value="DEOXYRIBOSE-PHOSPHATE ALDOLASE"/>
    <property type="match status" value="1"/>
</dbReference>
<keyword evidence="9" id="KW-1185">Reference proteome</keyword>
<dbReference type="STRING" id="1330330.IX53_00445"/>
<evidence type="ECO:0000313" key="9">
    <source>
        <dbReference type="Proteomes" id="UP000035159"/>
    </source>
</evidence>
<evidence type="ECO:0000256" key="1">
    <source>
        <dbReference type="ARBA" id="ARBA00010936"/>
    </source>
</evidence>
<dbReference type="CDD" id="cd00959">
    <property type="entry name" value="DeoC"/>
    <property type="match status" value="1"/>
</dbReference>
<dbReference type="KEGG" id="kpf:IX53_00445"/>
<comment type="function">
    <text evidence="6 7">Catalyzes a reversible aldol reaction between acetaldehyde and D-glyceraldehyde 3-phosphate to generate 2-deoxy-D-ribose 5-phosphate.</text>
</comment>
<dbReference type="GO" id="GO:0006018">
    <property type="term" value="P:2-deoxyribose 1-phosphate catabolic process"/>
    <property type="evidence" value="ECO:0007669"/>
    <property type="project" value="UniProtKB-UniRule"/>
</dbReference>
<dbReference type="GO" id="GO:0004139">
    <property type="term" value="F:deoxyribose-phosphate aldolase activity"/>
    <property type="evidence" value="ECO:0007669"/>
    <property type="project" value="UniProtKB-UniRule"/>
</dbReference>
<name>A0A0G2ZCS0_9BACT</name>
<dbReference type="EMBL" id="CP011232">
    <property type="protein sequence ID" value="AKI96543.1"/>
    <property type="molecule type" value="Genomic_DNA"/>
</dbReference>
<dbReference type="GO" id="GO:0016052">
    <property type="term" value="P:carbohydrate catabolic process"/>
    <property type="evidence" value="ECO:0007669"/>
    <property type="project" value="TreeGrafter"/>
</dbReference>
<comment type="similarity">
    <text evidence="1 7">Belongs to the DeoC/FbaB aldolase family. DeoC type 1 subfamily.</text>
</comment>